<sequence length="146" mass="15405">MRAGVFGCAGLAALLLQAAAARAFDATEKAPPAIVTPLASAEVTATGQPITLPGKDVQVLAWIYEIAPGATLAVHKHPFARYAYVLAGNLRVTNVETGQGTDYKTGDFIVEMIGQWHQGTNTGAEPLRLLVIDQVEKGSPHTVVRD</sequence>
<dbReference type="OrthoDB" id="287220at2"/>
<feature type="domain" description="Cupin type-2" evidence="2">
    <location>
        <begin position="63"/>
        <end position="132"/>
    </location>
</feature>
<dbReference type="InterPro" id="IPR011051">
    <property type="entry name" value="RmlC_Cupin_sf"/>
</dbReference>
<evidence type="ECO:0000313" key="3">
    <source>
        <dbReference type="EMBL" id="PSJ64963.1"/>
    </source>
</evidence>
<comment type="caution">
    <text evidence="3">The sequence shown here is derived from an EMBL/GenBank/DDBJ whole genome shotgun (WGS) entry which is preliminary data.</text>
</comment>
<reference evidence="3 4" key="1">
    <citation type="submission" date="2018-03" db="EMBL/GenBank/DDBJ databases">
        <title>The draft genome of Mesorhizobium sp. 6GN-30.</title>
        <authorList>
            <person name="Liu L."/>
            <person name="Li L."/>
            <person name="Wang T."/>
            <person name="Zhang X."/>
            <person name="Liang L."/>
        </authorList>
    </citation>
    <scope>NUCLEOTIDE SEQUENCE [LARGE SCALE GENOMIC DNA]</scope>
    <source>
        <strain evidence="3 4">6GN30</strain>
    </source>
</reference>
<dbReference type="Gene3D" id="2.60.120.10">
    <property type="entry name" value="Jelly Rolls"/>
    <property type="match status" value="1"/>
</dbReference>
<accession>A0A2P7SR58</accession>
<dbReference type="InterPro" id="IPR013096">
    <property type="entry name" value="Cupin_2"/>
</dbReference>
<dbReference type="SUPFAM" id="SSF51182">
    <property type="entry name" value="RmlC-like cupins"/>
    <property type="match status" value="1"/>
</dbReference>
<dbReference type="CDD" id="cd02236">
    <property type="entry name" value="cupin_CV2614-like"/>
    <property type="match status" value="1"/>
</dbReference>
<evidence type="ECO:0000259" key="2">
    <source>
        <dbReference type="Pfam" id="PF07883"/>
    </source>
</evidence>
<dbReference type="Pfam" id="PF07883">
    <property type="entry name" value="Cupin_2"/>
    <property type="match status" value="1"/>
</dbReference>
<name>A0A2P7SR58_9HYPH</name>
<gene>
    <name evidence="3" type="ORF">C7I84_04695</name>
</gene>
<dbReference type="InterPro" id="IPR014710">
    <property type="entry name" value="RmlC-like_jellyroll"/>
</dbReference>
<dbReference type="AlphaFoldDB" id="A0A2P7SR58"/>
<feature type="signal peptide" evidence="1">
    <location>
        <begin position="1"/>
        <end position="23"/>
    </location>
</feature>
<evidence type="ECO:0000256" key="1">
    <source>
        <dbReference type="SAM" id="SignalP"/>
    </source>
</evidence>
<proteinExistence type="predicted"/>
<keyword evidence="1" id="KW-0732">Signal</keyword>
<protein>
    <submittedName>
        <fullName evidence="3">Cupin</fullName>
    </submittedName>
</protein>
<evidence type="ECO:0000313" key="4">
    <source>
        <dbReference type="Proteomes" id="UP000241229"/>
    </source>
</evidence>
<organism evidence="3 4">
    <name type="scientific">Kumtagia ephedrae</name>
    <dbReference type="NCBI Taxonomy" id="2116701"/>
    <lineage>
        <taxon>Bacteria</taxon>
        <taxon>Pseudomonadati</taxon>
        <taxon>Pseudomonadota</taxon>
        <taxon>Alphaproteobacteria</taxon>
        <taxon>Hyphomicrobiales</taxon>
        <taxon>Phyllobacteriaceae</taxon>
        <taxon>Kumtagia</taxon>
    </lineage>
</organism>
<feature type="chain" id="PRO_5015172132" evidence="1">
    <location>
        <begin position="24"/>
        <end position="146"/>
    </location>
</feature>
<dbReference type="Proteomes" id="UP000241229">
    <property type="component" value="Unassembled WGS sequence"/>
</dbReference>
<keyword evidence="4" id="KW-1185">Reference proteome</keyword>
<dbReference type="EMBL" id="PXYK01000003">
    <property type="protein sequence ID" value="PSJ64963.1"/>
    <property type="molecule type" value="Genomic_DNA"/>
</dbReference>